<dbReference type="PANTHER" id="PTHR38460">
    <property type="entry name" value="TAUTOMERASE YOLI-RELATED"/>
    <property type="match status" value="1"/>
</dbReference>
<protein>
    <submittedName>
        <fullName evidence="1">Tautomerase-like protein</fullName>
    </submittedName>
</protein>
<dbReference type="EMBL" id="RKHR01000009">
    <property type="protein sequence ID" value="ROR94898.1"/>
    <property type="molecule type" value="Genomic_DNA"/>
</dbReference>
<keyword evidence="2" id="KW-1185">Reference proteome</keyword>
<dbReference type="AlphaFoldDB" id="A0A3N2D5J5"/>
<dbReference type="OrthoDB" id="9799841at2"/>
<sequence length="131" mass="15015">MPSVLIEVRREYSEEEESGIMEAVHSALRSSFKIKPTDRHVRLIVHKAHRFECPPDREKPEYVTHISIDCIAGRSLDAKRSLYQTIVKNLKPFGIPNNHVKIMLREITLDNWGVRGGYAACDIDLGFEVEV</sequence>
<dbReference type="Proteomes" id="UP000275394">
    <property type="component" value="Unassembled WGS sequence"/>
</dbReference>
<reference evidence="1 2" key="1">
    <citation type="submission" date="2018-11" db="EMBL/GenBank/DDBJ databases">
        <title>Genomic Encyclopedia of Type Strains, Phase IV (KMG-IV): sequencing the most valuable type-strain genomes for metagenomic binning, comparative biology and taxonomic classification.</title>
        <authorList>
            <person name="Goeker M."/>
        </authorList>
    </citation>
    <scope>NUCLEOTIDE SEQUENCE [LARGE SCALE GENOMIC DNA]</scope>
    <source>
        <strain evidence="1 2">DSM 100316</strain>
    </source>
</reference>
<evidence type="ECO:0000313" key="1">
    <source>
        <dbReference type="EMBL" id="ROR94898.1"/>
    </source>
</evidence>
<organism evidence="1 2">
    <name type="scientific">Sinobacterium caligoides</name>
    <dbReference type="NCBI Taxonomy" id="933926"/>
    <lineage>
        <taxon>Bacteria</taxon>
        <taxon>Pseudomonadati</taxon>
        <taxon>Pseudomonadota</taxon>
        <taxon>Gammaproteobacteria</taxon>
        <taxon>Cellvibrionales</taxon>
        <taxon>Spongiibacteraceae</taxon>
        <taxon>Sinobacterium</taxon>
    </lineage>
</organism>
<comment type="caution">
    <text evidence="1">The sequence shown here is derived from an EMBL/GenBank/DDBJ whole genome shotgun (WGS) entry which is preliminary data.</text>
</comment>
<dbReference type="PANTHER" id="PTHR38460:SF1">
    <property type="entry name" value="TAUTOMERASE YOLI-RELATED"/>
    <property type="match status" value="1"/>
</dbReference>
<accession>A0A3N2D5J5</accession>
<proteinExistence type="predicted"/>
<dbReference type="Gene3D" id="3.30.429.10">
    <property type="entry name" value="Macrophage Migration Inhibitory Factor"/>
    <property type="match status" value="1"/>
</dbReference>
<evidence type="ECO:0000313" key="2">
    <source>
        <dbReference type="Proteomes" id="UP000275394"/>
    </source>
</evidence>
<dbReference type="Pfam" id="PF14552">
    <property type="entry name" value="Tautomerase_2"/>
    <property type="match status" value="1"/>
</dbReference>
<gene>
    <name evidence="1" type="ORF">EDC56_3711</name>
</gene>
<dbReference type="InterPro" id="IPR037479">
    <property type="entry name" value="Tauto_MSAD"/>
</dbReference>
<dbReference type="SUPFAM" id="SSF55331">
    <property type="entry name" value="Tautomerase/MIF"/>
    <property type="match status" value="1"/>
</dbReference>
<dbReference type="InterPro" id="IPR014347">
    <property type="entry name" value="Tautomerase/MIF_sf"/>
</dbReference>
<name>A0A3N2D5J5_9GAMM</name>